<evidence type="ECO:0000259" key="3">
    <source>
        <dbReference type="PROSITE" id="PS50043"/>
    </source>
</evidence>
<dbReference type="RefSeq" id="WP_131514380.1">
    <property type="nucleotide sequence ID" value="NZ_SJKD01000003.1"/>
</dbReference>
<dbReference type="Pfam" id="PF13191">
    <property type="entry name" value="AAA_16"/>
    <property type="match status" value="1"/>
</dbReference>
<evidence type="ECO:0000313" key="4">
    <source>
        <dbReference type="EMBL" id="TCC49861.1"/>
    </source>
</evidence>
<dbReference type="InterPro" id="IPR036388">
    <property type="entry name" value="WH-like_DNA-bd_sf"/>
</dbReference>
<reference evidence="4 5" key="1">
    <citation type="submission" date="2019-02" db="EMBL/GenBank/DDBJ databases">
        <title>Kribbella capetownensis sp. nov. and Kribbella speibonae sp. nov., isolated from soil.</title>
        <authorList>
            <person name="Curtis S.M."/>
            <person name="Norton I."/>
            <person name="Everest G.J."/>
            <person name="Meyers P.R."/>
        </authorList>
    </citation>
    <scope>NUCLEOTIDE SEQUENCE [LARGE SCALE GENOMIC DNA]</scope>
    <source>
        <strain evidence="4 5">YM53</strain>
    </source>
</reference>
<dbReference type="Proteomes" id="UP000293342">
    <property type="component" value="Unassembled WGS sequence"/>
</dbReference>
<gene>
    <name evidence="4" type="ORF">E0H75_16230</name>
</gene>
<dbReference type="InterPro" id="IPR011990">
    <property type="entry name" value="TPR-like_helical_dom_sf"/>
</dbReference>
<dbReference type="InterPro" id="IPR027417">
    <property type="entry name" value="P-loop_NTPase"/>
</dbReference>
<keyword evidence="2" id="KW-0067">ATP-binding</keyword>
<dbReference type="InterPro" id="IPR041664">
    <property type="entry name" value="AAA_16"/>
</dbReference>
<dbReference type="SUPFAM" id="SSF46894">
    <property type="entry name" value="C-terminal effector domain of the bipartite response regulators"/>
    <property type="match status" value="1"/>
</dbReference>
<dbReference type="Pfam" id="PF00196">
    <property type="entry name" value="GerE"/>
    <property type="match status" value="1"/>
</dbReference>
<dbReference type="GO" id="GO:0003677">
    <property type="term" value="F:DNA binding"/>
    <property type="evidence" value="ECO:0007669"/>
    <property type="project" value="InterPro"/>
</dbReference>
<dbReference type="SUPFAM" id="SSF52540">
    <property type="entry name" value="P-loop containing nucleoside triphosphate hydrolases"/>
    <property type="match status" value="1"/>
</dbReference>
<evidence type="ECO:0000256" key="1">
    <source>
        <dbReference type="ARBA" id="ARBA00022741"/>
    </source>
</evidence>
<dbReference type="OrthoDB" id="3795727at2"/>
<dbReference type="AlphaFoldDB" id="A0A4R0JR78"/>
<dbReference type="GO" id="GO:0004016">
    <property type="term" value="F:adenylate cyclase activity"/>
    <property type="evidence" value="ECO:0007669"/>
    <property type="project" value="TreeGrafter"/>
</dbReference>
<dbReference type="PROSITE" id="PS00622">
    <property type="entry name" value="HTH_LUXR_1"/>
    <property type="match status" value="1"/>
</dbReference>
<dbReference type="SMART" id="SM00421">
    <property type="entry name" value="HTH_LUXR"/>
    <property type="match status" value="1"/>
</dbReference>
<organism evidence="4 5">
    <name type="scientific">Kribbella capetownensis</name>
    <dbReference type="NCBI Taxonomy" id="1572659"/>
    <lineage>
        <taxon>Bacteria</taxon>
        <taxon>Bacillati</taxon>
        <taxon>Actinomycetota</taxon>
        <taxon>Actinomycetes</taxon>
        <taxon>Propionibacteriales</taxon>
        <taxon>Kribbellaceae</taxon>
        <taxon>Kribbella</taxon>
    </lineage>
</organism>
<dbReference type="GO" id="GO:0005737">
    <property type="term" value="C:cytoplasm"/>
    <property type="evidence" value="ECO:0007669"/>
    <property type="project" value="TreeGrafter"/>
</dbReference>
<dbReference type="InterPro" id="IPR016032">
    <property type="entry name" value="Sig_transdc_resp-reg_C-effctor"/>
</dbReference>
<comment type="caution">
    <text evidence="4">The sequence shown here is derived from an EMBL/GenBank/DDBJ whole genome shotgun (WGS) entry which is preliminary data.</text>
</comment>
<sequence length="983" mass="105175">MGGLRADHRFAGRAVEQELLGDVLRDAVGGIPRAIVIHGEAGIGKSRLAREMCRDPRLTVLWGSCVHFGGASVPFAPISGALQDWLSQADADERERVLAATDGLTALLPSIGTSGSGGAADGIDSTRLPMLVDLVLNRIADQRPTVVVIDDLQWADVASLDVLSYLIAGFRVQRLVLIATCRTEERGEGHPLHSWLADMRRMPFFGEISLQPLDLDATSSQIEGLLGHPPDIELASEVLARSDGNPYLVELMVRGLSGSERSLSPTVPAALGEALLATWHGLSEQARLLTRILAVGGRPTSAAVLTEVASGRGLEANQITPSLSEAQDRGVVRSEGRDWWFRHPLLAEVLYDGLSPDQAIELHSDYVLVLESRPTELTAADLAVHNERAGNTDATFRWSLVAADQAALLRAPSEEAIQLRRACALWESASPAVRGERDDRIRLLRRTSTICLRASLADAAVPLLTQALSLVDKAREPLLACDLLVARCDARWNSTAPGMPDLADLREAIELTTDFPASAERAAAFAELSEDETLHGLPDDVLHAEEAVRIARRSGSAQALGRALGALAAVSDSRAPLKSLADAELAEQLARSCGDVDTATGAAIFRFNSLHTLGRRSDAAEVTRAAYFDAVSAGAGVWAYFLAHEATSELIDLGRWDECRALLRSALAARAADIPGAGVRLAASLLAVRSGRTEEARLHFDRALELISDDFNPLRPYITRVGIELMTAEGEVADSVAWARPRLTAMDQVPDAWDDEVLPGFAQAVADTACAARDRGDVAAVAAAADVLDSVIDGWPRAPFADAMGGVDVQAMNQALLAAEIGRCRNTPDQPELWHRAADACGIAGSRWDQAVAQWRCAEAELTNGPTSAQARGLLRRAHECAVELGAEPLRRAVESLARRAKVDLSPVEVVPPVDDPRLAALTGREREVLAFLVAGRSNGEIAKDLFISDKTVSVHVSNILRKTGTTSRVAAAALAERRLPDQ</sequence>
<dbReference type="GO" id="GO:0005524">
    <property type="term" value="F:ATP binding"/>
    <property type="evidence" value="ECO:0007669"/>
    <property type="project" value="UniProtKB-KW"/>
</dbReference>
<evidence type="ECO:0000256" key="2">
    <source>
        <dbReference type="ARBA" id="ARBA00022840"/>
    </source>
</evidence>
<dbReference type="EMBL" id="SJKD01000003">
    <property type="protein sequence ID" value="TCC49861.1"/>
    <property type="molecule type" value="Genomic_DNA"/>
</dbReference>
<evidence type="ECO:0000313" key="5">
    <source>
        <dbReference type="Proteomes" id="UP000293342"/>
    </source>
</evidence>
<accession>A0A4R0JR78</accession>
<keyword evidence="1" id="KW-0547">Nucleotide-binding</keyword>
<dbReference type="CDD" id="cd06170">
    <property type="entry name" value="LuxR_C_like"/>
    <property type="match status" value="1"/>
</dbReference>
<protein>
    <submittedName>
        <fullName evidence="4">LuxR family transcriptional regulator</fullName>
    </submittedName>
</protein>
<dbReference type="Gene3D" id="3.40.50.300">
    <property type="entry name" value="P-loop containing nucleotide triphosphate hydrolases"/>
    <property type="match status" value="1"/>
</dbReference>
<dbReference type="PRINTS" id="PR00038">
    <property type="entry name" value="HTHLUXR"/>
</dbReference>
<dbReference type="Gene3D" id="1.10.10.10">
    <property type="entry name" value="Winged helix-like DNA-binding domain superfamily/Winged helix DNA-binding domain"/>
    <property type="match status" value="1"/>
</dbReference>
<dbReference type="InterPro" id="IPR000792">
    <property type="entry name" value="Tscrpt_reg_LuxR_C"/>
</dbReference>
<dbReference type="GO" id="GO:0006355">
    <property type="term" value="P:regulation of DNA-templated transcription"/>
    <property type="evidence" value="ECO:0007669"/>
    <property type="project" value="InterPro"/>
</dbReference>
<dbReference type="PANTHER" id="PTHR16305:SF35">
    <property type="entry name" value="TRANSCRIPTIONAL ACTIVATOR DOMAIN"/>
    <property type="match status" value="1"/>
</dbReference>
<name>A0A4R0JR78_9ACTN</name>
<dbReference type="PROSITE" id="PS50043">
    <property type="entry name" value="HTH_LUXR_2"/>
    <property type="match status" value="1"/>
</dbReference>
<proteinExistence type="predicted"/>
<dbReference type="Gene3D" id="1.25.40.10">
    <property type="entry name" value="Tetratricopeptide repeat domain"/>
    <property type="match status" value="1"/>
</dbReference>
<dbReference type="PANTHER" id="PTHR16305">
    <property type="entry name" value="TESTICULAR SOLUBLE ADENYLYL CYCLASE"/>
    <property type="match status" value="1"/>
</dbReference>
<keyword evidence="5" id="KW-1185">Reference proteome</keyword>
<feature type="domain" description="HTH luxR-type" evidence="3">
    <location>
        <begin position="915"/>
        <end position="980"/>
    </location>
</feature>